<dbReference type="Proteomes" id="UP000712600">
    <property type="component" value="Unassembled WGS sequence"/>
</dbReference>
<sequence length="77" mass="8582">MLTGRLNSSATLVQIQYNRQHVPRTGKASFSTVDSAILSWVMLKLQFGRERIDLVHGPISLSGPIGRLNLVALFRTF</sequence>
<gene>
    <name evidence="1" type="ORF">F2Q69_00030639</name>
</gene>
<accession>A0A8S9S0J9</accession>
<protein>
    <submittedName>
        <fullName evidence="1">Uncharacterized protein</fullName>
    </submittedName>
</protein>
<evidence type="ECO:0000313" key="1">
    <source>
        <dbReference type="EMBL" id="KAF3585882.1"/>
    </source>
</evidence>
<evidence type="ECO:0000313" key="2">
    <source>
        <dbReference type="Proteomes" id="UP000712600"/>
    </source>
</evidence>
<name>A0A8S9S0J9_BRACR</name>
<comment type="caution">
    <text evidence="1">The sequence shown here is derived from an EMBL/GenBank/DDBJ whole genome shotgun (WGS) entry which is preliminary data.</text>
</comment>
<dbReference type="AlphaFoldDB" id="A0A8S9S0J9"/>
<proteinExistence type="predicted"/>
<organism evidence="1 2">
    <name type="scientific">Brassica cretica</name>
    <name type="common">Mustard</name>
    <dbReference type="NCBI Taxonomy" id="69181"/>
    <lineage>
        <taxon>Eukaryota</taxon>
        <taxon>Viridiplantae</taxon>
        <taxon>Streptophyta</taxon>
        <taxon>Embryophyta</taxon>
        <taxon>Tracheophyta</taxon>
        <taxon>Spermatophyta</taxon>
        <taxon>Magnoliopsida</taxon>
        <taxon>eudicotyledons</taxon>
        <taxon>Gunneridae</taxon>
        <taxon>Pentapetalae</taxon>
        <taxon>rosids</taxon>
        <taxon>malvids</taxon>
        <taxon>Brassicales</taxon>
        <taxon>Brassicaceae</taxon>
        <taxon>Brassiceae</taxon>
        <taxon>Brassica</taxon>
    </lineage>
</organism>
<reference evidence="1" key="1">
    <citation type="submission" date="2019-12" db="EMBL/GenBank/DDBJ databases">
        <title>Genome sequencing and annotation of Brassica cretica.</title>
        <authorList>
            <person name="Studholme D.J."/>
            <person name="Sarris P."/>
        </authorList>
    </citation>
    <scope>NUCLEOTIDE SEQUENCE</scope>
    <source>
        <strain evidence="1">PFS-109/04</strain>
        <tissue evidence="1">Leaf</tissue>
    </source>
</reference>
<dbReference type="EMBL" id="QGKX02000088">
    <property type="protein sequence ID" value="KAF3585882.1"/>
    <property type="molecule type" value="Genomic_DNA"/>
</dbReference>